<dbReference type="Proteomes" id="UP001595764">
    <property type="component" value="Unassembled WGS sequence"/>
</dbReference>
<accession>A0ABV7QK98</accession>
<sequence length="149" mass="16367">MDDREFWALVSLARRDPPATDQAAFAPLEEELGRRGEAEIKQFEDILARLLYDLDRAEFAATPSAATGLPLSSDSFLYHRAAVVLAGEQAYRSVLEDPEKFGSCAGVGAPEAEFLLYVAQHAYESLTGKEWEHVSPVDYETGSNPAGWS</sequence>
<evidence type="ECO:0000313" key="2">
    <source>
        <dbReference type="EMBL" id="MFC3512365.1"/>
    </source>
</evidence>
<evidence type="ECO:0000259" key="1">
    <source>
        <dbReference type="Pfam" id="PF14024"/>
    </source>
</evidence>
<organism evidence="2 3">
    <name type="scientific">Amycolatopsis halotolerans</name>
    <dbReference type="NCBI Taxonomy" id="330083"/>
    <lineage>
        <taxon>Bacteria</taxon>
        <taxon>Bacillati</taxon>
        <taxon>Actinomycetota</taxon>
        <taxon>Actinomycetes</taxon>
        <taxon>Pseudonocardiales</taxon>
        <taxon>Pseudonocardiaceae</taxon>
        <taxon>Amycolatopsis</taxon>
    </lineage>
</organism>
<name>A0ABV7QK98_9PSEU</name>
<evidence type="ECO:0000313" key="3">
    <source>
        <dbReference type="Proteomes" id="UP001595764"/>
    </source>
</evidence>
<dbReference type="Pfam" id="PF14024">
    <property type="entry name" value="DUF4240"/>
    <property type="match status" value="1"/>
</dbReference>
<feature type="domain" description="DUF4240" evidence="1">
    <location>
        <begin position="1"/>
        <end position="124"/>
    </location>
</feature>
<comment type="caution">
    <text evidence="2">The sequence shown here is derived from an EMBL/GenBank/DDBJ whole genome shotgun (WGS) entry which is preliminary data.</text>
</comment>
<protein>
    <submittedName>
        <fullName evidence="2">DUF4240 domain-containing protein</fullName>
    </submittedName>
</protein>
<dbReference type="EMBL" id="JBHRWI010000022">
    <property type="protein sequence ID" value="MFC3512365.1"/>
    <property type="molecule type" value="Genomic_DNA"/>
</dbReference>
<reference evidence="3" key="1">
    <citation type="journal article" date="2019" name="Int. J. Syst. Evol. Microbiol.">
        <title>The Global Catalogue of Microorganisms (GCM) 10K type strain sequencing project: providing services to taxonomists for standard genome sequencing and annotation.</title>
        <authorList>
            <consortium name="The Broad Institute Genomics Platform"/>
            <consortium name="The Broad Institute Genome Sequencing Center for Infectious Disease"/>
            <person name="Wu L."/>
            <person name="Ma J."/>
        </authorList>
    </citation>
    <scope>NUCLEOTIDE SEQUENCE [LARGE SCALE GENOMIC DNA]</scope>
    <source>
        <strain evidence="3">CGMCC 4.7682</strain>
    </source>
</reference>
<dbReference type="RefSeq" id="WP_377870784.1">
    <property type="nucleotide sequence ID" value="NZ_JBHMAY010000025.1"/>
</dbReference>
<keyword evidence="3" id="KW-1185">Reference proteome</keyword>
<dbReference type="InterPro" id="IPR025334">
    <property type="entry name" value="DUF4240"/>
</dbReference>
<gene>
    <name evidence="2" type="ORF">ACFORO_19490</name>
</gene>
<proteinExistence type="predicted"/>